<keyword evidence="3" id="KW-1185">Reference proteome</keyword>
<evidence type="ECO:0000313" key="3">
    <source>
        <dbReference type="Proteomes" id="UP000823775"/>
    </source>
</evidence>
<accession>A0ABS8WIX7</accession>
<comment type="caution">
    <text evidence="2">The sequence shown here is derived from an EMBL/GenBank/DDBJ whole genome shotgun (WGS) entry which is preliminary data.</text>
</comment>
<proteinExistence type="predicted"/>
<evidence type="ECO:0000256" key="1">
    <source>
        <dbReference type="SAM" id="MobiDB-lite"/>
    </source>
</evidence>
<dbReference type="EMBL" id="JACEIK010007892">
    <property type="protein sequence ID" value="MCE3050766.1"/>
    <property type="molecule type" value="Genomic_DNA"/>
</dbReference>
<evidence type="ECO:0000313" key="2">
    <source>
        <dbReference type="EMBL" id="MCE3050766.1"/>
    </source>
</evidence>
<feature type="compositionally biased region" description="Low complexity" evidence="1">
    <location>
        <begin position="18"/>
        <end position="31"/>
    </location>
</feature>
<feature type="compositionally biased region" description="Basic residues" evidence="1">
    <location>
        <begin position="8"/>
        <end position="17"/>
    </location>
</feature>
<sequence length="59" mass="6361">MDKIPPKGSRHSSKRLKSSTPSSSHVEISDSSSDECTESASSIKKPSSSIPKKGQNRFI</sequence>
<feature type="non-terminal residue" evidence="2">
    <location>
        <position position="59"/>
    </location>
</feature>
<organism evidence="2 3">
    <name type="scientific">Datura stramonium</name>
    <name type="common">Jimsonweed</name>
    <name type="synonym">Common thornapple</name>
    <dbReference type="NCBI Taxonomy" id="4076"/>
    <lineage>
        <taxon>Eukaryota</taxon>
        <taxon>Viridiplantae</taxon>
        <taxon>Streptophyta</taxon>
        <taxon>Embryophyta</taxon>
        <taxon>Tracheophyta</taxon>
        <taxon>Spermatophyta</taxon>
        <taxon>Magnoliopsida</taxon>
        <taxon>eudicotyledons</taxon>
        <taxon>Gunneridae</taxon>
        <taxon>Pentapetalae</taxon>
        <taxon>asterids</taxon>
        <taxon>lamiids</taxon>
        <taxon>Solanales</taxon>
        <taxon>Solanaceae</taxon>
        <taxon>Solanoideae</taxon>
        <taxon>Datureae</taxon>
        <taxon>Datura</taxon>
    </lineage>
</organism>
<name>A0ABS8WIX7_DATST</name>
<dbReference type="Proteomes" id="UP000823775">
    <property type="component" value="Unassembled WGS sequence"/>
</dbReference>
<protein>
    <submittedName>
        <fullName evidence="2">Uncharacterized protein</fullName>
    </submittedName>
</protein>
<reference evidence="2 3" key="1">
    <citation type="journal article" date="2021" name="BMC Genomics">
        <title>Datura genome reveals duplications of psychoactive alkaloid biosynthetic genes and high mutation rate following tissue culture.</title>
        <authorList>
            <person name="Rajewski A."/>
            <person name="Carter-House D."/>
            <person name="Stajich J."/>
            <person name="Litt A."/>
        </authorList>
    </citation>
    <scope>NUCLEOTIDE SEQUENCE [LARGE SCALE GENOMIC DNA]</scope>
    <source>
        <strain evidence="2">AR-01</strain>
    </source>
</reference>
<gene>
    <name evidence="2" type="ORF">HAX54_048047</name>
</gene>
<feature type="compositionally biased region" description="Low complexity" evidence="1">
    <location>
        <begin position="38"/>
        <end position="53"/>
    </location>
</feature>
<feature type="region of interest" description="Disordered" evidence="1">
    <location>
        <begin position="1"/>
        <end position="59"/>
    </location>
</feature>